<comment type="caution">
    <text evidence="1">The sequence shown here is derived from an EMBL/GenBank/DDBJ whole genome shotgun (WGS) entry which is preliminary data.</text>
</comment>
<keyword evidence="2" id="KW-1185">Reference proteome</keyword>
<dbReference type="Proteomes" id="UP000030460">
    <property type="component" value="Unassembled WGS sequence"/>
</dbReference>
<dbReference type="RefSeq" id="WP_152617357.1">
    <property type="nucleotide sequence ID" value="NZ_CADFGF010000002.1"/>
</dbReference>
<evidence type="ECO:0000313" key="2">
    <source>
        <dbReference type="Proteomes" id="UP000030460"/>
    </source>
</evidence>
<reference evidence="1" key="1">
    <citation type="journal article" date="2015" name="Genome Announc.">
        <title>Draft Genome Sequence of the Polyhydroxyalkanoate-Producing Bacterium Burkholderia sacchari LMG 19450 Isolated from Brazilian Sugarcane Plantation Soil.</title>
        <authorList>
            <person name="Alexandrino P.M."/>
            <person name="Mendonca T.T."/>
            <person name="Guaman Bautista L.P."/>
            <person name="Cherix J."/>
            <person name="Lozano-Sakalauskas G.C."/>
            <person name="Fujita A."/>
            <person name="Ramos Filho E."/>
            <person name="Long P."/>
            <person name="Padilla G."/>
            <person name="Taciro M.K."/>
            <person name="Gomez J.G."/>
            <person name="Silva L.F."/>
        </authorList>
    </citation>
    <scope>NUCLEOTIDE SEQUENCE</scope>
    <source>
        <strain evidence="1">LMG 19450</strain>
    </source>
</reference>
<reference evidence="1" key="2">
    <citation type="submission" date="2020-04" db="EMBL/GenBank/DDBJ databases">
        <authorList>
            <person name="Alexandrino P."/>
            <person name="Mendonca T."/>
            <person name="Guaman L."/>
            <person name="Cherix J."/>
            <person name="Lozano-Sakalauskas G."/>
            <person name="Fujita A."/>
            <person name="Filho E.R."/>
            <person name="Long P."/>
            <person name="Padilla G."/>
            <person name="Taciro M.K."/>
            <person name="Gomez J.G."/>
            <person name="Silva L.F."/>
            <person name="Torres M."/>
        </authorList>
    </citation>
    <scope>NUCLEOTIDE SEQUENCE</scope>
    <source>
        <strain evidence="1">LMG 19450</strain>
    </source>
</reference>
<dbReference type="AlphaFoldDB" id="A0A8T6ZHN0"/>
<accession>A0A8T6ZHN0</accession>
<dbReference type="OrthoDB" id="9115379at2"/>
<proteinExistence type="predicted"/>
<sequence length="118" mass="12404">MPSPTSPSRTLSSFPRPHALAGTWMALANVQTQACADWLALCMETSARCALTRSVPEYMTIGSLMLPSCLSHAMHYYRKLSEVAQAGLPPSSVNSGSRGGVVSPNGKAQNAIANVGQV</sequence>
<dbReference type="EMBL" id="JTDB02000009">
    <property type="protein sequence ID" value="NLP64737.1"/>
    <property type="molecule type" value="Genomic_DNA"/>
</dbReference>
<name>A0A8T6ZHN0_9BURK</name>
<organism evidence="1 2">
    <name type="scientific">Paraburkholderia sacchari</name>
    <dbReference type="NCBI Taxonomy" id="159450"/>
    <lineage>
        <taxon>Bacteria</taxon>
        <taxon>Pseudomonadati</taxon>
        <taxon>Pseudomonadota</taxon>
        <taxon>Betaproteobacteria</taxon>
        <taxon>Burkholderiales</taxon>
        <taxon>Burkholderiaceae</taxon>
        <taxon>Paraburkholderia</taxon>
    </lineage>
</organism>
<gene>
    <name evidence="1" type="ORF">NH14_027010</name>
</gene>
<protein>
    <submittedName>
        <fullName evidence="1">Uncharacterized protein</fullName>
    </submittedName>
</protein>
<evidence type="ECO:0000313" key="1">
    <source>
        <dbReference type="EMBL" id="NLP64737.1"/>
    </source>
</evidence>